<reference evidence="1 2" key="1">
    <citation type="submission" date="2019-04" db="EMBL/GenBank/DDBJ databases">
        <authorList>
            <person name="Van Vliet M D."/>
        </authorList>
    </citation>
    <scope>NUCLEOTIDE SEQUENCE [LARGE SCALE GENOMIC DNA]</scope>
    <source>
        <strain evidence="1 2">F21</strain>
    </source>
</reference>
<evidence type="ECO:0000313" key="1">
    <source>
        <dbReference type="EMBL" id="VGO18173.1"/>
    </source>
</evidence>
<gene>
    <name evidence="1" type="ORF">SCARR_00224</name>
</gene>
<dbReference type="EMBL" id="CAAHFH010000001">
    <property type="protein sequence ID" value="VGO18173.1"/>
    <property type="molecule type" value="Genomic_DNA"/>
</dbReference>
<dbReference type="AlphaFoldDB" id="A0A6C2UE83"/>
<organism evidence="1 2">
    <name type="scientific">Pontiella sulfatireligans</name>
    <dbReference type="NCBI Taxonomy" id="2750658"/>
    <lineage>
        <taxon>Bacteria</taxon>
        <taxon>Pseudomonadati</taxon>
        <taxon>Kiritimatiellota</taxon>
        <taxon>Kiritimatiellia</taxon>
        <taxon>Kiritimatiellales</taxon>
        <taxon>Pontiellaceae</taxon>
        <taxon>Pontiella</taxon>
    </lineage>
</organism>
<accession>A0A6C2UE83</accession>
<protein>
    <submittedName>
        <fullName evidence="1">Uncharacterized protein</fullName>
    </submittedName>
</protein>
<keyword evidence="2" id="KW-1185">Reference proteome</keyword>
<dbReference type="Proteomes" id="UP000346198">
    <property type="component" value="Unassembled WGS sequence"/>
</dbReference>
<proteinExistence type="predicted"/>
<name>A0A6C2UE83_9BACT</name>
<evidence type="ECO:0000313" key="2">
    <source>
        <dbReference type="Proteomes" id="UP000346198"/>
    </source>
</evidence>
<sequence>MPDEEAQISKVRNLYGRHGLIGGEYKCDVRMYGSKGIKSAGNG</sequence>